<comment type="caution">
    <text evidence="2">The sequence shown here is derived from an EMBL/GenBank/DDBJ whole genome shotgun (WGS) entry which is preliminary data.</text>
</comment>
<keyword evidence="1" id="KW-0472">Membrane</keyword>
<name>A0A1Z5J902_FISSO</name>
<dbReference type="OrthoDB" id="2163268at2759"/>
<evidence type="ECO:0000256" key="1">
    <source>
        <dbReference type="SAM" id="Phobius"/>
    </source>
</evidence>
<sequence>MPSEEDPLLPTQRKEAPDEQFSNSKYAILRSVCIVLVFCSLLVLGFFAIQKEVVPIIWRRAKSSYYDNDVLEMEDDEYKGRYTATQFISFTINTMGGSAEHGECEGLDIDPKSGLCYLGNKNITKDVFHRYKIIEESLRKLVDHSLTKNSKIDPSPKVLKIFMVPEFFFRGPNGAYSVEDMRDDQVDDSRDGVLIQASDRMRAFIADDVFQDFLFVFGTTIIAQSLDNNPEDNIDSEKPWMTNNTKGDQVLYYNFAPVAKGGRGHNHHYLFQKKYISGVDFLSRTKLPNPRDSRISRYADTWEELEKTLALRGTTIVDRNIIELDGIRIGLEICLDHRIGVLWNTIASERHPHLVDVQLITSAGMSIQRGPNPIVPGGVVYLTDGGASSAACVRTSKAPFNPDTICRQKPDGLKHVPVGGPGYSNFIEIAGCLDLENTTLLHDYYSIYQDQGCAYTLKTYGIDVMDDLKFYPPSLEIYPTVDLPL</sequence>
<protein>
    <submittedName>
        <fullName evidence="2">Uncharacterized protein</fullName>
    </submittedName>
</protein>
<gene>
    <name evidence="2" type="ORF">FisN_21Lh162</name>
</gene>
<organism evidence="2 3">
    <name type="scientific">Fistulifera solaris</name>
    <name type="common">Oleaginous diatom</name>
    <dbReference type="NCBI Taxonomy" id="1519565"/>
    <lineage>
        <taxon>Eukaryota</taxon>
        <taxon>Sar</taxon>
        <taxon>Stramenopiles</taxon>
        <taxon>Ochrophyta</taxon>
        <taxon>Bacillariophyta</taxon>
        <taxon>Bacillariophyceae</taxon>
        <taxon>Bacillariophycidae</taxon>
        <taxon>Naviculales</taxon>
        <taxon>Naviculaceae</taxon>
        <taxon>Fistulifera</taxon>
    </lineage>
</organism>
<dbReference type="EMBL" id="BDSP01000017">
    <property type="protein sequence ID" value="GAX10465.1"/>
    <property type="molecule type" value="Genomic_DNA"/>
</dbReference>
<evidence type="ECO:0000313" key="2">
    <source>
        <dbReference type="EMBL" id="GAX10465.1"/>
    </source>
</evidence>
<accession>A0A1Z5J902</accession>
<evidence type="ECO:0000313" key="3">
    <source>
        <dbReference type="Proteomes" id="UP000198406"/>
    </source>
</evidence>
<keyword evidence="3" id="KW-1185">Reference proteome</keyword>
<dbReference type="Proteomes" id="UP000198406">
    <property type="component" value="Unassembled WGS sequence"/>
</dbReference>
<keyword evidence="1" id="KW-0812">Transmembrane</keyword>
<reference evidence="2 3" key="1">
    <citation type="journal article" date="2015" name="Plant Cell">
        <title>Oil accumulation by the oleaginous diatom Fistulifera solaris as revealed by the genome and transcriptome.</title>
        <authorList>
            <person name="Tanaka T."/>
            <person name="Maeda Y."/>
            <person name="Veluchamy A."/>
            <person name="Tanaka M."/>
            <person name="Abida H."/>
            <person name="Marechal E."/>
            <person name="Bowler C."/>
            <person name="Muto M."/>
            <person name="Sunaga Y."/>
            <person name="Tanaka M."/>
            <person name="Yoshino T."/>
            <person name="Taniguchi T."/>
            <person name="Fukuda Y."/>
            <person name="Nemoto M."/>
            <person name="Matsumoto M."/>
            <person name="Wong P.S."/>
            <person name="Aburatani S."/>
            <person name="Fujibuchi W."/>
        </authorList>
    </citation>
    <scope>NUCLEOTIDE SEQUENCE [LARGE SCALE GENOMIC DNA]</scope>
    <source>
        <strain evidence="2 3">JPCC DA0580</strain>
    </source>
</reference>
<proteinExistence type="predicted"/>
<dbReference type="AlphaFoldDB" id="A0A1Z5J902"/>
<keyword evidence="1" id="KW-1133">Transmembrane helix</keyword>
<feature type="transmembrane region" description="Helical" evidence="1">
    <location>
        <begin position="27"/>
        <end position="49"/>
    </location>
</feature>
<dbReference type="InParanoid" id="A0A1Z5J902"/>